<evidence type="ECO:0000313" key="3">
    <source>
        <dbReference type="Ensembl" id="ENSPSTP00000006409.1"/>
    </source>
</evidence>
<organism evidence="3 4">
    <name type="scientific">Pavo cristatus</name>
    <name type="common">Indian peafowl</name>
    <name type="synonym">Blue peafowl</name>
    <dbReference type="NCBI Taxonomy" id="9049"/>
    <lineage>
        <taxon>Eukaryota</taxon>
        <taxon>Metazoa</taxon>
        <taxon>Chordata</taxon>
        <taxon>Craniata</taxon>
        <taxon>Vertebrata</taxon>
        <taxon>Euteleostomi</taxon>
        <taxon>Archelosauria</taxon>
        <taxon>Archosauria</taxon>
        <taxon>Dinosauria</taxon>
        <taxon>Saurischia</taxon>
        <taxon>Theropoda</taxon>
        <taxon>Coelurosauria</taxon>
        <taxon>Aves</taxon>
        <taxon>Neognathae</taxon>
        <taxon>Galloanserae</taxon>
        <taxon>Galliformes</taxon>
        <taxon>Phasianidae</taxon>
        <taxon>Phasianinae</taxon>
        <taxon>Pavo</taxon>
    </lineage>
</organism>
<feature type="compositionally biased region" description="Pro residues" evidence="2">
    <location>
        <begin position="28"/>
        <end position="41"/>
    </location>
</feature>
<dbReference type="PANTHER" id="PTHR15127">
    <property type="entry name" value="HEAVYWEIGHT, ISOFORM A"/>
    <property type="match status" value="1"/>
</dbReference>
<feature type="compositionally biased region" description="Low complexity" evidence="2">
    <location>
        <begin position="42"/>
        <end position="52"/>
    </location>
</feature>
<dbReference type="Proteomes" id="UP000694428">
    <property type="component" value="Unplaced"/>
</dbReference>
<evidence type="ECO:0000313" key="4">
    <source>
        <dbReference type="Proteomes" id="UP000694428"/>
    </source>
</evidence>
<keyword evidence="4" id="KW-1185">Reference proteome</keyword>
<keyword evidence="1" id="KW-0727">SH2 domain</keyword>
<dbReference type="AlphaFoldDB" id="A0A8C9EV94"/>
<feature type="region of interest" description="Disordered" evidence="2">
    <location>
        <begin position="1"/>
        <end position="117"/>
    </location>
</feature>
<evidence type="ECO:0000256" key="2">
    <source>
        <dbReference type="SAM" id="MobiDB-lite"/>
    </source>
</evidence>
<reference evidence="3" key="1">
    <citation type="submission" date="2025-08" db="UniProtKB">
        <authorList>
            <consortium name="Ensembl"/>
        </authorList>
    </citation>
    <scope>IDENTIFICATION</scope>
</reference>
<dbReference type="InterPro" id="IPR051846">
    <property type="entry name" value="SH2_domain_adapters"/>
</dbReference>
<evidence type="ECO:0000256" key="1">
    <source>
        <dbReference type="ARBA" id="ARBA00022999"/>
    </source>
</evidence>
<dbReference type="GO" id="GO:0001784">
    <property type="term" value="F:phosphotyrosine residue binding"/>
    <property type="evidence" value="ECO:0007669"/>
    <property type="project" value="TreeGrafter"/>
</dbReference>
<accession>A0A8C9EV94</accession>
<name>A0A8C9EV94_PAVCR</name>
<reference evidence="3" key="2">
    <citation type="submission" date="2025-09" db="UniProtKB">
        <authorList>
            <consortium name="Ensembl"/>
        </authorList>
    </citation>
    <scope>IDENTIFICATION</scope>
</reference>
<proteinExistence type="predicted"/>
<protein>
    <submittedName>
        <fullName evidence="3">Uncharacterized protein</fullName>
    </submittedName>
</protein>
<sequence length="273" mass="29758">MLEVTLVPPHSGSAPSRGRAPPKGSGSPAPPRPARPSPAAPPRVAAFPAPLRAEVRPGRGAGTAAGPRPAGTMAKWLNKYFSLGNNKTKSPPQPPRPDYREKRNGAGGAPRPDGPPELLRAYRAQKDRDFEDPYSGPGSSLRKLRALCRPEPCAPDEPGPAVRYISPRHRLIRVEIGDEKVSARPGPALRADDYSDPFDAKSELNKMVKGENTGYMEPYEAQRIMTDKFIVCFPFLLDSYSGPSGKINQWGKTRVLDAEILFSCRCSYFSLLK</sequence>
<dbReference type="Ensembl" id="ENSPSTT00000006724.1">
    <property type="protein sequence ID" value="ENSPSTP00000006409.1"/>
    <property type="gene ID" value="ENSPSTG00000004538.1"/>
</dbReference>
<feature type="compositionally biased region" description="Low complexity" evidence="2">
    <location>
        <begin position="15"/>
        <end position="27"/>
    </location>
</feature>
<dbReference type="PANTHER" id="PTHR15127:SF31">
    <property type="entry name" value="SH2 DOMAIN-CONTAINING ADAPTER PROTEIN B"/>
    <property type="match status" value="1"/>
</dbReference>
<feature type="compositionally biased region" description="Low complexity" evidence="2">
    <location>
        <begin position="62"/>
        <end position="72"/>
    </location>
</feature>